<dbReference type="OrthoDB" id="27423at10239"/>
<protein>
    <submittedName>
        <fullName evidence="1">Helix-turn-helix DNA binding domain protein</fullName>
    </submittedName>
</protein>
<accession>A0A0M3UKR7</accession>
<name>A0A0M3UKR7_9CAUD</name>
<gene>
    <name evidence="1" type="ORF">SEA_BRENT_60</name>
</gene>
<keyword evidence="2" id="KW-1185">Reference proteome</keyword>
<dbReference type="EMBL" id="KT365401">
    <property type="protein sequence ID" value="ALF01271.1"/>
    <property type="molecule type" value="Genomic_DNA"/>
</dbReference>
<evidence type="ECO:0000313" key="2">
    <source>
        <dbReference type="Proteomes" id="UP000226267"/>
    </source>
</evidence>
<reference evidence="1 2" key="1">
    <citation type="submission" date="2015-08" db="EMBL/GenBank/DDBJ databases">
        <authorList>
            <person name="London S.C."/>
            <person name="Barrett N.A."/>
            <person name="Buerkert T.R."/>
            <person name="Cautela J.A."/>
            <person name="Egan M.S."/>
            <person name="Erb J.E."/>
            <person name="Garrigan K.E."/>
            <person name="Hagan D.J."/>
            <person name="Hartwell M.C."/>
            <person name="Hyduchak K.M."/>
            <person name="Jacob A.E."/>
            <person name="Lamey M.E."/>
            <person name="Lindemann J.M."/>
            <person name="Martynyuk T."/>
            <person name="Mele F.E."/>
            <person name="Menninger J.E."/>
            <person name="Nabua C.T."/>
            <person name="Napoli C.K."/>
            <person name="Santiago L.M."/>
            <person name="Sweetman A.T."/>
            <person name="Weinstein J.L."/>
            <person name="Denigris D.M."/>
            <person name="King-Smith C."/>
            <person name="Lee-Soety J.Y."/>
            <person name="Delesalle V.A."/>
            <person name="Bradley K.W."/>
            <person name="Asai D.J."/>
            <person name="Bowman C.A."/>
            <person name="Russell D.A."/>
            <person name="Pope W.H."/>
            <person name="Jacobs-Sera D."/>
            <person name="Hendrix R.W."/>
            <person name="Hatfull G.F."/>
        </authorList>
    </citation>
    <scope>NUCLEOTIDE SEQUENCE [LARGE SCALE GENOMIC DNA]</scope>
</reference>
<dbReference type="Proteomes" id="UP000226267">
    <property type="component" value="Segment"/>
</dbReference>
<organism evidence="1 2">
    <name type="scientific">Arthrobacter phage Brent</name>
    <dbReference type="NCBI Taxonomy" id="1701798"/>
    <lineage>
        <taxon>Viruses</taxon>
        <taxon>Duplodnaviria</taxon>
        <taxon>Heunggongvirae</taxon>
        <taxon>Uroviricota</taxon>
        <taxon>Caudoviricetes</taxon>
        <taxon>Berryhillviridae</taxon>
        <taxon>Jawnskivirus</taxon>
        <taxon>Jawnskivirus brent</taxon>
        <taxon>Marthavirus brent</taxon>
    </lineage>
</organism>
<proteinExistence type="predicted"/>
<sequence>MADDLKFLLSLGVSVDQCAQRVQRTAYVIDREMNKKDDDEND</sequence>
<evidence type="ECO:0000313" key="1">
    <source>
        <dbReference type="EMBL" id="ALF01271.1"/>
    </source>
</evidence>